<dbReference type="InterPro" id="IPR033305">
    <property type="entry name" value="Hydin-like"/>
</dbReference>
<dbReference type="PANTHER" id="PTHR23053">
    <property type="entry name" value="DLEC1 DELETED IN LUNG AND ESOPHAGEAL CANCER 1"/>
    <property type="match status" value="1"/>
</dbReference>
<organism evidence="2">
    <name type="scientific">Clastoptera arizonana</name>
    <name type="common">Arizona spittle bug</name>
    <dbReference type="NCBI Taxonomy" id="38151"/>
    <lineage>
        <taxon>Eukaryota</taxon>
        <taxon>Metazoa</taxon>
        <taxon>Ecdysozoa</taxon>
        <taxon>Arthropoda</taxon>
        <taxon>Hexapoda</taxon>
        <taxon>Insecta</taxon>
        <taxon>Pterygota</taxon>
        <taxon>Neoptera</taxon>
        <taxon>Paraneoptera</taxon>
        <taxon>Hemiptera</taxon>
        <taxon>Auchenorrhyncha</taxon>
        <taxon>Cercopoidea</taxon>
        <taxon>Clastopteridae</taxon>
        <taxon>Clastoptera</taxon>
    </lineage>
</organism>
<feature type="region of interest" description="Disordered" evidence="1">
    <location>
        <begin position="733"/>
        <end position="754"/>
    </location>
</feature>
<feature type="compositionally biased region" description="Polar residues" evidence="1">
    <location>
        <begin position="23"/>
        <end position="77"/>
    </location>
</feature>
<evidence type="ECO:0008006" key="3">
    <source>
        <dbReference type="Google" id="ProtNLM"/>
    </source>
</evidence>
<dbReference type="InterPro" id="IPR013783">
    <property type="entry name" value="Ig-like_fold"/>
</dbReference>
<feature type="non-terminal residue" evidence="2">
    <location>
        <position position="1"/>
    </location>
</feature>
<evidence type="ECO:0000256" key="1">
    <source>
        <dbReference type="SAM" id="MobiDB-lite"/>
    </source>
</evidence>
<sequence>LPKVNVLKNKSKKDLIKEKSQKSLKTATSASNSKNKTQSRPGSSKTLLKNPKSTPSLRQSGKTTLDSQKSGQKNTAGGSKKKYLTQEDEEIQELYMKFSKYNSELSEIIPILEKWNRETLKIEVKKDGNIGVPLSLLALPENPTLEWFNNIIQIWLNQAHLEEAREKSLTWDSIKQPQNQIHRLLQKPKEREKKENVTFQIYNVEESTKCYLSSSSSFAFISEENFDKTTSDLDINSTVMEPVVEAPAFKSRFILRPGETITRKIYFIPLQIGEFYENITLEISGVERTYTIRCVAYCDIPHIDTEPTTMFSQVVKSPNNNKFRQCVFVLEKETFDFGSILAMKSDNDREYDVTAYFNFSNISFVSAELRFYFLTSKGQNTTEAFGFAPDKLFIEPGEKKVLEVFACPKSLGKVEAVLEYNIKDNLTPGQIKLSCTGIKPELNFEPKSIVFSKVLMFRKEVRVLYLKNSCYTSLGWKLVSNDNLEEQLLISETSGVILPMSNHVVYFYFTANIVNTFKTEVALEVYEKDFRGDMIYSEYLTVTAESVDVLVDIIFPTQKCTYLNFNNVKVGKKEEQKFLLSNKGKYDVTFQIKFHEKIHELPFNPTDIFFINPKHGTLKDKNIAIEVSCLCKFAVEISNIPIFQVWVIDTGPKASPVAKIPILVTITSFNSKFSVLPSPDINFGPMIPGTKKTQTLTIENIGKFVFNYRILSKQQADAEDLEALKFKIPQSVKSSKLPDKPSKALSKLSSKGKPVTKSVAPSNLLLSVFTINQTAGTLEVGESVVANVDCFVPNDGIYKEEIVVRVSDCSLEDMKGKTVVLNASSFYPKLDFGNTEFIFKDAISSTLQEMIVGEPTVVYDKDDNRLKFQNQCVGSEDALNISLHLNNTELVPCPVLASLISEDPESPFTVIPTSFTISPLCTEYVNVLFKPSKIGIFEDTLKIVINIPPKLGPQIVCYTNLKGESCFPQVEVIKPLQPIQCNQKEIELSFPPTEVGLFSEKEFFFQNISPIFCKVVLQILDNDLELFSIEPFEETISAMQCFSPESKYNSLTITKMKPYEICKFNLKFSPKEIGEKSSRIKIFIACNPYEDKILSMKGIGHKTDIILKTLECGGESQNGRFFLHYLLNFEPCIVGKIQEKVFIICNQSEKSSYRFEFDKHEFISFNPQLGHLPPNWSKHIVAVFNSTFHQTVVYKEIIKCTLVPILDKDGNPVLTDWDDNKLSVEWLSVKGSEDNIEKSFTIQNEPIFSISPGTETTVGLLISAEAHAPKLSCSVSKIEFTPTFVFHEVRQDFSLSNDGAVRVRYRWEITKQKIMAVEDIIITSQCKGVSMSEVKPELVPIICNPRSLKTRSLGHKEHGKRKKDVNLPKLWKNQPILIPESALLIEAERFSTTSGEFDILPAVNLAQQTFPIMISPMTGEIFPNSSVCINVSFYPKILRKYECTFCLKIDSYEVEDEPIEVNVSASSLMPCIHLAVEPYSQGHASSTQKMIIEFFGIGIETVYSRSVCMMNPSNLGYNFQWMEIKPPSSKIISPFSCSDVTGFIEPRQEKTVVFSFVPETISTLESIWMLNIFERDINQSIVLRGTALEPSVKLFTSYMRLEPTLMGLETSKETSIFNDEDQDFEFTIISDSIFSETRSTNLNIFPMEGKISSRSEIKLRVGYVPKISGHVIFKVKIKIEKKQYPLLLDVECSCYAMQPVLYYEKFDKSKINISSLIPTQIDLGTIIYRFPESVIFYLTNMGKTAFHYNWSWDNIEMKQLHLSVSSSNMSGLVTSQSKTKLILNLTPLKQVAFEDFKLTLQIKRGPTFSILLSGSAAAPSYEFSFLEHDFGLCFVQTTNEIYQKKILYFHSSDEQSILLENQFEDKPYLSVPIQECVVLPRSQIEIPIIFQPRSCEKYIEIIPFLINGTYTCNIIIKGEGVLLQVFLVNPADKLINLSPILVGKCIRHSILIVNKSRKTVNANFITDGEDCPFIIKPKNEVIINPNETITITVKFCPKKIIRNYVSQIMMQCQMNTVSLCIVKCSSIGFDMSLDRDSLAFGNVVIGNSCINRFLLLNKGDVPAKFKWTLDGTKAFYITPSEGYSCAGTNLTHEVRFTPDKYHSEFRAVAVCELEKHNKLNIVFTGRSLNLPPPSKNVLMTSKVRQSTETVISCKTGYGYELSLMPKINGEYFSGPQSVDVPLLADLEYKLTYTPLTMTVGDNYHECSVIFPLPDGSCIHWSVKGKAEPPLAEDKFELEATTHVIHKLNIPVTNWLNLNQRFLVRFEDLNSGNPKNADTLNGNYYIDVAGNQTRQYSVSLLAHLPGVKTFKVLFTNEMTQEFLWYQLLYNIKPCLALAEINFSTCVREAVTHVLTFVNRSQDPINLNFYSSVNDITTDDLP</sequence>
<name>A0A1B6CJ37_9HEMI</name>
<protein>
    <recommendedName>
        <fullName evidence="3">MSP domain-containing protein</fullName>
    </recommendedName>
</protein>
<feature type="compositionally biased region" description="Low complexity" evidence="1">
    <location>
        <begin position="743"/>
        <end position="753"/>
    </location>
</feature>
<dbReference type="Gene3D" id="2.60.40.10">
    <property type="entry name" value="Immunoglobulins"/>
    <property type="match status" value="11"/>
</dbReference>
<feature type="non-terminal residue" evidence="2">
    <location>
        <position position="2380"/>
    </location>
</feature>
<gene>
    <name evidence="2" type="ORF">g.20217</name>
</gene>
<feature type="compositionally biased region" description="Basic and acidic residues" evidence="1">
    <location>
        <begin position="12"/>
        <end position="21"/>
    </location>
</feature>
<dbReference type="EMBL" id="GEDC01023880">
    <property type="protein sequence ID" value="JAS13418.1"/>
    <property type="molecule type" value="Transcribed_RNA"/>
</dbReference>
<accession>A0A1B6CJ37</accession>
<dbReference type="GO" id="GO:0005930">
    <property type="term" value="C:axoneme"/>
    <property type="evidence" value="ECO:0007669"/>
    <property type="project" value="TreeGrafter"/>
</dbReference>
<dbReference type="GO" id="GO:1904158">
    <property type="term" value="P:axonemal central apparatus assembly"/>
    <property type="evidence" value="ECO:0007669"/>
    <property type="project" value="TreeGrafter"/>
</dbReference>
<feature type="region of interest" description="Disordered" evidence="1">
    <location>
        <begin position="1"/>
        <end position="83"/>
    </location>
</feature>
<dbReference type="GO" id="GO:0003341">
    <property type="term" value="P:cilium movement"/>
    <property type="evidence" value="ECO:0007669"/>
    <property type="project" value="TreeGrafter"/>
</dbReference>
<proteinExistence type="predicted"/>
<dbReference type="PANTHER" id="PTHR23053:SF0">
    <property type="entry name" value="HYDROCEPHALUS-INDUCING PROTEIN HOMOLOG"/>
    <property type="match status" value="1"/>
</dbReference>
<reference evidence="2" key="1">
    <citation type="submission" date="2015-12" db="EMBL/GenBank/DDBJ databases">
        <title>De novo transcriptome assembly of four potential Pierce s Disease insect vectors from Arizona vineyards.</title>
        <authorList>
            <person name="Tassone E.E."/>
        </authorList>
    </citation>
    <scope>NUCLEOTIDE SEQUENCE</scope>
</reference>
<evidence type="ECO:0000313" key="2">
    <source>
        <dbReference type="EMBL" id="JAS13418.1"/>
    </source>
</evidence>